<dbReference type="Proteomes" id="UP000230973">
    <property type="component" value="Unassembled WGS sequence"/>
</dbReference>
<dbReference type="EMBL" id="PFLC01000041">
    <property type="protein sequence ID" value="PIY62334.1"/>
    <property type="molecule type" value="Genomic_DNA"/>
</dbReference>
<protein>
    <submittedName>
        <fullName evidence="1">Uncharacterized protein</fullName>
    </submittedName>
</protein>
<feature type="non-terminal residue" evidence="1">
    <location>
        <position position="78"/>
    </location>
</feature>
<reference evidence="2" key="1">
    <citation type="submission" date="2017-09" db="EMBL/GenBank/DDBJ databases">
        <title>Depth-based differentiation of microbial function through sediment-hosted aquifers and enrichment of novel symbionts in the deep terrestrial subsurface.</title>
        <authorList>
            <person name="Probst A.J."/>
            <person name="Ladd B."/>
            <person name="Jarett J.K."/>
            <person name="Geller-Mcgrath D.E."/>
            <person name="Sieber C.M.K."/>
            <person name="Emerson J.B."/>
            <person name="Anantharaman K."/>
            <person name="Thomas B.C."/>
            <person name="Malmstrom R."/>
            <person name="Stieglmeier M."/>
            <person name="Klingl A."/>
            <person name="Woyke T."/>
            <person name="Ryan C.M."/>
            <person name="Banfield J.F."/>
        </authorList>
    </citation>
    <scope>NUCLEOTIDE SEQUENCE [LARGE SCALE GENOMIC DNA]</scope>
</reference>
<evidence type="ECO:0000313" key="2">
    <source>
        <dbReference type="Proteomes" id="UP000230973"/>
    </source>
</evidence>
<comment type="caution">
    <text evidence="1">The sequence shown here is derived from an EMBL/GenBank/DDBJ whole genome shotgun (WGS) entry which is preliminary data.</text>
</comment>
<organism evidence="1 2">
    <name type="scientific">Candidatus Uhrbacteria bacterium CG_4_10_14_0_8_um_filter_58_22</name>
    <dbReference type="NCBI Taxonomy" id="1975029"/>
    <lineage>
        <taxon>Bacteria</taxon>
        <taxon>Candidatus Uhriibacteriota</taxon>
    </lineage>
</organism>
<accession>A0A2M7QAI7</accession>
<evidence type="ECO:0000313" key="1">
    <source>
        <dbReference type="EMBL" id="PIY62334.1"/>
    </source>
</evidence>
<sequence length="78" mass="8719">MADLFLEDPTPLPGTSLYTRYGVHGEKLPPVYRGTGTLADALVEARGKKLTALRMGEDAYVRLLGVWYRVARVHQMKT</sequence>
<name>A0A2M7QAI7_9BACT</name>
<gene>
    <name evidence="1" type="ORF">COY93_03390</name>
</gene>
<dbReference type="AlphaFoldDB" id="A0A2M7QAI7"/>
<proteinExistence type="predicted"/>